<dbReference type="Proteomes" id="UP000244811">
    <property type="component" value="Chromosome 2"/>
</dbReference>
<protein>
    <submittedName>
        <fullName evidence="2">Uncharacterized protein</fullName>
    </submittedName>
</protein>
<accession>A0A976SJL9</accession>
<feature type="transmembrane region" description="Helical" evidence="1">
    <location>
        <begin position="6"/>
        <end position="29"/>
    </location>
</feature>
<organism evidence="2 3">
    <name type="scientific">Theileria orientalis</name>
    <dbReference type="NCBI Taxonomy" id="68886"/>
    <lineage>
        <taxon>Eukaryota</taxon>
        <taxon>Sar</taxon>
        <taxon>Alveolata</taxon>
        <taxon>Apicomplexa</taxon>
        <taxon>Aconoidasida</taxon>
        <taxon>Piroplasmida</taxon>
        <taxon>Theileriidae</taxon>
        <taxon>Theileria</taxon>
    </lineage>
</organism>
<gene>
    <name evidence="2" type="ORF">MACK_003689</name>
</gene>
<reference evidence="2" key="1">
    <citation type="submission" date="2022-07" db="EMBL/GenBank/DDBJ databases">
        <title>Evaluation of T. orientalis genome assembly methods using nanopore sequencing and analysis of variation between genomes.</title>
        <authorList>
            <person name="Yam J."/>
            <person name="Micallef M.L."/>
            <person name="Liu M."/>
            <person name="Djordjevic S.P."/>
            <person name="Bogema D.R."/>
            <person name="Jenkins C."/>
        </authorList>
    </citation>
    <scope>NUCLEOTIDE SEQUENCE</scope>
    <source>
        <strain evidence="2">Goon Nure</strain>
    </source>
</reference>
<keyword evidence="1" id="KW-0812">Transmembrane</keyword>
<dbReference type="AlphaFoldDB" id="A0A976SJL9"/>
<sequence length="241" mass="27727">MTTTRKVLFTVLLLFLALLITAGLLLFFLKPWAKKKIDTPLGIPVDEHPNFIQVFTLFENQPMINDTTKYTVNKRSHLSSEIYEYCLNEDALCTQVKFEDGVFWKHSEDSAYGYPKSFTLDVTDKKGSVTFKDHICYYRLEDSVWKHKFTARMNCLIDLDIDKKQFTDRYFLKKEGQYTRYVPDFGYAFKSVTAGGRCLWKTEDLDSSSPSVTVNELASGDRSVTVNIINGANHVFMVNAN</sequence>
<evidence type="ECO:0000313" key="3">
    <source>
        <dbReference type="Proteomes" id="UP000244811"/>
    </source>
</evidence>
<keyword evidence="1" id="KW-1133">Transmembrane helix</keyword>
<dbReference type="Pfam" id="PF04385">
    <property type="entry name" value="FAINT"/>
    <property type="match status" value="2"/>
</dbReference>
<name>A0A976SJL9_THEOR</name>
<evidence type="ECO:0000313" key="2">
    <source>
        <dbReference type="EMBL" id="UVC50066.1"/>
    </source>
</evidence>
<proteinExistence type="predicted"/>
<keyword evidence="1" id="KW-0472">Membrane</keyword>
<evidence type="ECO:0000256" key="1">
    <source>
        <dbReference type="SAM" id="Phobius"/>
    </source>
</evidence>
<dbReference type="InterPro" id="IPR007480">
    <property type="entry name" value="DUF529"/>
</dbReference>
<dbReference type="EMBL" id="CP056071">
    <property type="protein sequence ID" value="UVC50066.1"/>
    <property type="molecule type" value="Genomic_DNA"/>
</dbReference>